<keyword evidence="4" id="KW-0560">Oxidoreductase</keyword>
<dbReference type="InterPro" id="IPR023027">
    <property type="entry name" value="Mannitol_DH_CS"/>
</dbReference>
<dbReference type="PANTHER" id="PTHR43362:SF1">
    <property type="entry name" value="MANNITOL DEHYDROGENASE 2-RELATED"/>
    <property type="match status" value="1"/>
</dbReference>
<reference evidence="9 10" key="1">
    <citation type="submission" date="2016-10" db="EMBL/GenBank/DDBJ databases">
        <authorList>
            <person name="de Groot N.N."/>
        </authorList>
    </citation>
    <scope>NUCLEOTIDE SEQUENCE [LARGE SCALE GENOMIC DNA]</scope>
    <source>
        <strain evidence="9 10">DSM 43794</strain>
    </source>
</reference>
<dbReference type="InterPro" id="IPR008927">
    <property type="entry name" value="6-PGluconate_DH-like_C_sf"/>
</dbReference>
<accession>A0A1H1HSX3</accession>
<dbReference type="AlphaFoldDB" id="A0A1H1HSX3"/>
<dbReference type="STRING" id="35622.SAMN04489764_4759"/>
<dbReference type="PANTHER" id="PTHR43362">
    <property type="entry name" value="MANNITOL DEHYDROGENASE DSF1-RELATED"/>
    <property type="match status" value="1"/>
</dbReference>
<dbReference type="InterPro" id="IPR036291">
    <property type="entry name" value="NAD(P)-bd_dom_sf"/>
</dbReference>
<evidence type="ECO:0000256" key="5">
    <source>
        <dbReference type="ARBA" id="ARBA00023027"/>
    </source>
</evidence>
<feature type="domain" description="Mannitol dehydrogenase N-terminal" evidence="7">
    <location>
        <begin position="39"/>
        <end position="289"/>
    </location>
</feature>
<dbReference type="PRINTS" id="PR00084">
    <property type="entry name" value="MTLDHDRGNASE"/>
</dbReference>
<feature type="domain" description="Mannitol dehydrogenase C-terminal" evidence="8">
    <location>
        <begin position="298"/>
        <end position="490"/>
    </location>
</feature>
<dbReference type="Gene3D" id="1.10.1040.10">
    <property type="entry name" value="N-(1-d-carboxylethyl)-l-norvaline Dehydrogenase, domain 2"/>
    <property type="match status" value="1"/>
</dbReference>
<gene>
    <name evidence="9" type="ORF">SAMN04489764_4759</name>
</gene>
<dbReference type="RefSeq" id="WP_207550060.1">
    <property type="nucleotide sequence ID" value="NZ_FNKK01000002.1"/>
</dbReference>
<evidence type="ECO:0000259" key="7">
    <source>
        <dbReference type="Pfam" id="PF01232"/>
    </source>
</evidence>
<name>A0A1H1HSX3_9ACTN</name>
<dbReference type="SUPFAM" id="SSF48179">
    <property type="entry name" value="6-phosphogluconate dehydrogenase C-terminal domain-like"/>
    <property type="match status" value="1"/>
</dbReference>
<evidence type="ECO:0000256" key="6">
    <source>
        <dbReference type="ARBA" id="ARBA00048615"/>
    </source>
</evidence>
<evidence type="ECO:0000256" key="2">
    <source>
        <dbReference type="ARBA" id="ARBA00012939"/>
    </source>
</evidence>
<keyword evidence="10" id="KW-1185">Reference proteome</keyword>
<evidence type="ECO:0000313" key="10">
    <source>
        <dbReference type="Proteomes" id="UP000217103"/>
    </source>
</evidence>
<dbReference type="EC" id="1.1.1.17" evidence="2"/>
<dbReference type="Proteomes" id="UP000217103">
    <property type="component" value="Unassembled WGS sequence"/>
</dbReference>
<dbReference type="Gene3D" id="3.40.50.720">
    <property type="entry name" value="NAD(P)-binding Rossmann-like Domain"/>
    <property type="match status" value="1"/>
</dbReference>
<dbReference type="EMBL" id="FNKK01000002">
    <property type="protein sequence ID" value="SDR28258.1"/>
    <property type="molecule type" value="Genomic_DNA"/>
</dbReference>
<sequence length="498" mass="52991">MSPVDLNSADRLTLRELPRLRSAAEVRTPAIDPAELSVGIVHLGLGGFHRAHQAIYLEDAAEATGDTRWGVCGVSQRSADAVRRLRPQDGLYTVLERGAGGLSARVVGTVREAIFAGDEPDALRDRIAAEEVRIITVTVTEKGHRRGPDGGLDLDDPVVRADLAGEAPPRSAIGRLVRGLQARRAASGAPITVMSCDNLIAGGAVLRRLVLDFAAALPAREGEPLIEWITGAVRFPSSVVDRIVPAATDADRGDAARLLGVRDEAAVATEPFRQWVVEDDFAADRPRLEEVGVIFTADVAPYEAVKLRLLNASHSLLAYLGALAGYETIAEAVGDPTLAEAAEGLIFEDAAPAITAPPGIDLTEYGRTVLTRFANPALPDRTTRVAMDGSQKLPLRLLGTVRERLAAGASPRWATLAVAGWMAYVALGRDAKGRPLPLDDPLADRLREAAAGVTEPRALVDRLLAVEAIFGADLREDDRFRALLVDHLSSLLRRGGAG</sequence>
<evidence type="ECO:0000256" key="3">
    <source>
        <dbReference type="ARBA" id="ARBA00016219"/>
    </source>
</evidence>
<evidence type="ECO:0000259" key="8">
    <source>
        <dbReference type="Pfam" id="PF08125"/>
    </source>
</evidence>
<evidence type="ECO:0000256" key="1">
    <source>
        <dbReference type="ARBA" id="ARBA00006541"/>
    </source>
</evidence>
<dbReference type="PROSITE" id="PS00974">
    <property type="entry name" value="MANNITOL_DHGENASE"/>
    <property type="match status" value="1"/>
</dbReference>
<dbReference type="InterPro" id="IPR050988">
    <property type="entry name" value="Mannitol_DH/Oxidoreductase"/>
</dbReference>
<dbReference type="Pfam" id="PF08125">
    <property type="entry name" value="Mannitol_dh_C"/>
    <property type="match status" value="1"/>
</dbReference>
<evidence type="ECO:0000313" key="9">
    <source>
        <dbReference type="EMBL" id="SDR28258.1"/>
    </source>
</evidence>
<dbReference type="GO" id="GO:0008926">
    <property type="term" value="F:mannitol-1-phosphate 5-dehydrogenase activity"/>
    <property type="evidence" value="ECO:0007669"/>
    <property type="project" value="UniProtKB-EC"/>
</dbReference>
<proteinExistence type="inferred from homology"/>
<dbReference type="InterPro" id="IPR013328">
    <property type="entry name" value="6PGD_dom2"/>
</dbReference>
<evidence type="ECO:0000256" key="4">
    <source>
        <dbReference type="ARBA" id="ARBA00023002"/>
    </source>
</evidence>
<dbReference type="InterPro" id="IPR013118">
    <property type="entry name" value="Mannitol_DH_C"/>
</dbReference>
<protein>
    <recommendedName>
        <fullName evidence="3">Mannitol-1-phosphate 5-dehydrogenase</fullName>
        <ecNumber evidence="2">1.1.1.17</ecNumber>
    </recommendedName>
</protein>
<dbReference type="GO" id="GO:0019594">
    <property type="term" value="P:mannitol metabolic process"/>
    <property type="evidence" value="ECO:0007669"/>
    <property type="project" value="InterPro"/>
</dbReference>
<keyword evidence="5" id="KW-0520">NAD</keyword>
<dbReference type="InterPro" id="IPR000669">
    <property type="entry name" value="Mannitol_DH"/>
</dbReference>
<dbReference type="SUPFAM" id="SSF51735">
    <property type="entry name" value="NAD(P)-binding Rossmann-fold domains"/>
    <property type="match status" value="1"/>
</dbReference>
<dbReference type="InterPro" id="IPR013131">
    <property type="entry name" value="Mannitol_DH_N"/>
</dbReference>
<organism evidence="9 10">
    <name type="scientific">Thermostaphylospora chromogena</name>
    <dbReference type="NCBI Taxonomy" id="35622"/>
    <lineage>
        <taxon>Bacteria</taxon>
        <taxon>Bacillati</taxon>
        <taxon>Actinomycetota</taxon>
        <taxon>Actinomycetes</taxon>
        <taxon>Streptosporangiales</taxon>
        <taxon>Thermomonosporaceae</taxon>
        <taxon>Thermostaphylospora</taxon>
    </lineage>
</organism>
<dbReference type="Pfam" id="PF01232">
    <property type="entry name" value="Mannitol_dh"/>
    <property type="match status" value="1"/>
</dbReference>
<comment type="similarity">
    <text evidence="1">Belongs to the mannitol dehydrogenase family.</text>
</comment>
<comment type="catalytic activity">
    <reaction evidence="6">
        <text>D-mannitol 1-phosphate + NAD(+) = beta-D-fructose 6-phosphate + NADH + H(+)</text>
        <dbReference type="Rhea" id="RHEA:19661"/>
        <dbReference type="ChEBI" id="CHEBI:15378"/>
        <dbReference type="ChEBI" id="CHEBI:57540"/>
        <dbReference type="ChEBI" id="CHEBI:57634"/>
        <dbReference type="ChEBI" id="CHEBI:57945"/>
        <dbReference type="ChEBI" id="CHEBI:61381"/>
        <dbReference type="EC" id="1.1.1.17"/>
    </reaction>
</comment>